<evidence type="ECO:0000313" key="1">
    <source>
        <dbReference type="EnsemblMetazoa" id="ACOM039380-PA.1"/>
    </source>
</evidence>
<dbReference type="EnsemblMetazoa" id="ACOM039380-RA">
    <property type="protein sequence ID" value="ACOM039380-PA.1"/>
    <property type="gene ID" value="ACOM039380"/>
</dbReference>
<sequence length="70" mass="7653">MHELKPSEAAAIQLDAAQLLPKRKQRMTMEKKGAEEVLRGRGALVLSLFGDRSQSSISKEGTSKAYLASH</sequence>
<dbReference type="Proteomes" id="UP000075882">
    <property type="component" value="Unassembled WGS sequence"/>
</dbReference>
<reference evidence="1" key="1">
    <citation type="submission" date="2022-08" db="UniProtKB">
        <authorList>
            <consortium name="EnsemblMetazoa"/>
        </authorList>
    </citation>
    <scope>IDENTIFICATION</scope>
</reference>
<accession>A0A8W7PXD0</accession>
<proteinExistence type="predicted"/>
<protein>
    <submittedName>
        <fullName evidence="1">Uncharacterized protein</fullName>
    </submittedName>
</protein>
<dbReference type="AlphaFoldDB" id="A0A8W7PXD0"/>
<name>A0A8W7PXD0_ANOCL</name>
<organism evidence="1">
    <name type="scientific">Anopheles coluzzii</name>
    <name type="common">African malaria mosquito</name>
    <dbReference type="NCBI Taxonomy" id="1518534"/>
    <lineage>
        <taxon>Eukaryota</taxon>
        <taxon>Metazoa</taxon>
        <taxon>Ecdysozoa</taxon>
        <taxon>Arthropoda</taxon>
        <taxon>Hexapoda</taxon>
        <taxon>Insecta</taxon>
        <taxon>Pterygota</taxon>
        <taxon>Neoptera</taxon>
        <taxon>Endopterygota</taxon>
        <taxon>Diptera</taxon>
        <taxon>Nematocera</taxon>
        <taxon>Culicoidea</taxon>
        <taxon>Culicidae</taxon>
        <taxon>Anophelinae</taxon>
        <taxon>Anopheles</taxon>
    </lineage>
</organism>